<sequence length="222" mass="24749">MGSSVSTTICSLFCHLKHLELRKRTLTSGWTKAKSWIRVNETGPAHLRTTMSNCLPSTDRITRFRTQGPRQWSLSSELSGPWLASRLMKFVHSPCDKASISTLSTTASITFVPFSPPSATHRALYFCYWLPRPSSSKLDMSERIPLWRRRLGMQTGPKQVLPRKDIPPVCKRDAHRTNDLLPLGPGWTSGGTPDLSSQRLAKWPGTPGHSAGGKDVARKRSL</sequence>
<name>A0A1B7YT43_COLHI</name>
<evidence type="ECO:0000313" key="3">
    <source>
        <dbReference type="Proteomes" id="UP000092177"/>
    </source>
</evidence>
<feature type="compositionally biased region" description="Polar residues" evidence="1">
    <location>
        <begin position="190"/>
        <end position="199"/>
    </location>
</feature>
<feature type="compositionally biased region" description="Basic and acidic residues" evidence="1">
    <location>
        <begin position="162"/>
        <end position="178"/>
    </location>
</feature>
<dbReference type="KEGG" id="chig:CH63R_00387"/>
<gene>
    <name evidence="2" type="ORF">CH63R_00387</name>
</gene>
<evidence type="ECO:0000256" key="1">
    <source>
        <dbReference type="SAM" id="MobiDB-lite"/>
    </source>
</evidence>
<evidence type="ECO:0000313" key="2">
    <source>
        <dbReference type="EMBL" id="OBR15207.1"/>
    </source>
</evidence>
<protein>
    <submittedName>
        <fullName evidence="2">Uncharacterized protein</fullName>
    </submittedName>
</protein>
<feature type="region of interest" description="Disordered" evidence="1">
    <location>
        <begin position="157"/>
        <end position="222"/>
    </location>
</feature>
<proteinExistence type="predicted"/>
<organism evidence="2 3">
    <name type="scientific">Colletotrichum higginsianum (strain IMI 349063)</name>
    <name type="common">Crucifer anthracnose fungus</name>
    <dbReference type="NCBI Taxonomy" id="759273"/>
    <lineage>
        <taxon>Eukaryota</taxon>
        <taxon>Fungi</taxon>
        <taxon>Dikarya</taxon>
        <taxon>Ascomycota</taxon>
        <taxon>Pezizomycotina</taxon>
        <taxon>Sordariomycetes</taxon>
        <taxon>Hypocreomycetidae</taxon>
        <taxon>Glomerellales</taxon>
        <taxon>Glomerellaceae</taxon>
        <taxon>Colletotrichum</taxon>
        <taxon>Colletotrichum destructivum species complex</taxon>
    </lineage>
</organism>
<comment type="caution">
    <text evidence="2">The sequence shown here is derived from an EMBL/GenBank/DDBJ whole genome shotgun (WGS) entry which is preliminary data.</text>
</comment>
<keyword evidence="3" id="KW-1185">Reference proteome</keyword>
<dbReference type="GeneID" id="28859469"/>
<accession>A0A1B7YT43</accession>
<dbReference type="EMBL" id="LTAN01000001">
    <property type="protein sequence ID" value="OBR15207.1"/>
    <property type="molecule type" value="Genomic_DNA"/>
</dbReference>
<dbReference type="VEuPathDB" id="FungiDB:CH63R_00387"/>
<dbReference type="RefSeq" id="XP_018163724.1">
    <property type="nucleotide sequence ID" value="XM_018295362.1"/>
</dbReference>
<dbReference type="AlphaFoldDB" id="A0A1B7YT43"/>
<dbReference type="Proteomes" id="UP000092177">
    <property type="component" value="Chromosome 1"/>
</dbReference>
<reference evidence="3" key="1">
    <citation type="journal article" date="2017" name="BMC Genomics">
        <title>Gapless genome assembly of Colletotrichum higginsianum reveals chromosome structure and association of transposable elements with secondary metabolite gene clusters.</title>
        <authorList>
            <person name="Dallery J.-F."/>
            <person name="Lapalu N."/>
            <person name="Zampounis A."/>
            <person name="Pigne S."/>
            <person name="Luyten I."/>
            <person name="Amselem J."/>
            <person name="Wittenberg A.H.J."/>
            <person name="Zhou S."/>
            <person name="de Queiroz M.V."/>
            <person name="Robin G.P."/>
            <person name="Auger A."/>
            <person name="Hainaut M."/>
            <person name="Henrissat B."/>
            <person name="Kim K.-T."/>
            <person name="Lee Y.-H."/>
            <person name="Lespinet O."/>
            <person name="Schwartz D.C."/>
            <person name="Thon M.R."/>
            <person name="O'Connell R.J."/>
        </authorList>
    </citation>
    <scope>NUCLEOTIDE SEQUENCE [LARGE SCALE GENOMIC DNA]</scope>
    <source>
        <strain evidence="3">IMI 349063</strain>
    </source>
</reference>